<evidence type="ECO:0000313" key="2">
    <source>
        <dbReference type="Proteomes" id="UP000054289"/>
    </source>
</evidence>
<sequence>MPKHYNVLTHRIGRLARYNSRRGTVYHFIKKKENIIMNKSGKQRNVNLIEQKRFKKNTLIDIKKNIMNLKKIVKSTIHMERKEKIKPHKFYSYDELMKLTNT</sequence>
<dbReference type="KEGG" id="pfh:PFHG_00739"/>
<organism evidence="1 2">
    <name type="scientific">Plasmodium falciparum (isolate HB3)</name>
    <dbReference type="NCBI Taxonomy" id="137071"/>
    <lineage>
        <taxon>Eukaryota</taxon>
        <taxon>Sar</taxon>
        <taxon>Alveolata</taxon>
        <taxon>Apicomplexa</taxon>
        <taxon>Aconoidasida</taxon>
        <taxon>Haemosporida</taxon>
        <taxon>Plasmodiidae</taxon>
        <taxon>Plasmodium</taxon>
        <taxon>Plasmodium (Laverania)</taxon>
    </lineage>
</organism>
<dbReference type="InterPro" id="IPR027417">
    <property type="entry name" value="P-loop_NTPase"/>
</dbReference>
<dbReference type="Proteomes" id="UP000054289">
    <property type="component" value="Unassembled WGS sequence"/>
</dbReference>
<protein>
    <submittedName>
        <fullName evidence="1">Uncharacterized protein</fullName>
    </submittedName>
</protein>
<name>A0A0L7K6P4_PLAFX</name>
<reference evidence="1 2" key="1">
    <citation type="submission" date="2006-03" db="EMBL/GenBank/DDBJ databases">
        <title>Annotation of Plasmodium falciparum HB3.</title>
        <authorList>
            <consortium name="The Broad Institute Genome Sequencing Platform"/>
            <person name="Volkman S.K."/>
            <person name="Neafsey D.E."/>
            <person name="Dash A.P."/>
            <person name="Chitnis C.E."/>
            <person name="Hartl D.L."/>
            <person name="Young S.K."/>
            <person name="Zeng Q."/>
            <person name="Koehrsen M."/>
            <person name="Alvarado L."/>
            <person name="Berlin A."/>
            <person name="Borenstein D."/>
            <person name="Chapman S.B."/>
            <person name="Chen Z."/>
            <person name="Engels R."/>
            <person name="Freedman E."/>
            <person name="Gellesch M."/>
            <person name="Goldberg J."/>
            <person name="Griggs A."/>
            <person name="Gujja S."/>
            <person name="Heilman E.R."/>
            <person name="Heiman D.I."/>
            <person name="Howarth C."/>
            <person name="Jen D."/>
            <person name="Larson L."/>
            <person name="Mehta T."/>
            <person name="Neiman D."/>
            <person name="Park D."/>
            <person name="Pearson M."/>
            <person name="Roberts A."/>
            <person name="Saif S."/>
            <person name="Shea T."/>
            <person name="Shenoy N."/>
            <person name="Sisk P."/>
            <person name="Stolte C."/>
            <person name="Sykes S."/>
            <person name="Walk T."/>
            <person name="White J."/>
            <person name="Yandava C."/>
            <person name="Haas B."/>
            <person name="Henn M.R."/>
            <person name="Nusbaum C."/>
            <person name="Birren B."/>
        </authorList>
    </citation>
    <scope>NUCLEOTIDE SEQUENCE [LARGE SCALE GENOMIC DNA]</scope>
    <source>
        <strain evidence="1">HB3</strain>
    </source>
</reference>
<accession>A0A0L7K6P4</accession>
<evidence type="ECO:0000313" key="1">
    <source>
        <dbReference type="EMBL" id="KOB58987.1"/>
    </source>
</evidence>
<gene>
    <name evidence="1" type="ORF">PFHG_00739</name>
</gene>
<dbReference type="EMBL" id="CH671928">
    <property type="protein sequence ID" value="KOB58987.1"/>
    <property type="molecule type" value="Genomic_DNA"/>
</dbReference>
<dbReference type="AlphaFoldDB" id="A0A0L7K6P4"/>
<reference evidence="2" key="2">
    <citation type="submission" date="2006-03" db="EMBL/GenBank/DDBJ databases">
        <title>The genome sequence of the Plasmodium falciparum HB3.</title>
        <authorList>
            <consortium name="The Broad Institute Genome Sequencing Platform"/>
            <person name="Birren B."/>
            <person name="Lander E."/>
            <person name="Galagan J."/>
            <person name="Nusbaum C."/>
            <person name="Devon K."/>
            <person name="Henn M."/>
            <person name="Jaffe D."/>
            <person name="Butler J."/>
            <person name="Alvarez P."/>
            <person name="Gnerre S."/>
            <person name="Grabherr M."/>
            <person name="Kleber M."/>
            <person name="Mauceli E."/>
            <person name="Brockman W."/>
            <person name="MacCallum I.A."/>
            <person name="Rounsley S."/>
            <person name="Young S."/>
            <person name="LaButti K."/>
            <person name="Pushparaj V."/>
            <person name="DeCaprio D."/>
            <person name="Crawford M."/>
            <person name="Koehrsen M."/>
            <person name="Engels R."/>
            <person name="Montgomery P."/>
            <person name="Pearson M."/>
            <person name="Howarth C."/>
            <person name="Larson L."/>
            <person name="Luoma S."/>
            <person name="White J."/>
            <person name="Kodira C."/>
            <person name="Zeng Q."/>
            <person name="Oleary S."/>
            <person name="Yandava C."/>
            <person name="Alvarado L."/>
            <person name="Wirth D."/>
            <person name="Volkman S."/>
            <person name="Hartl D."/>
        </authorList>
    </citation>
    <scope>NUCLEOTIDE SEQUENCE [LARGE SCALE GENOMIC DNA]</scope>
</reference>
<dbReference type="Gene3D" id="3.40.50.300">
    <property type="entry name" value="P-loop containing nucleotide triphosphate hydrolases"/>
    <property type="match status" value="1"/>
</dbReference>
<proteinExistence type="predicted"/>